<keyword evidence="2" id="KW-0963">Cytoplasm</keyword>
<feature type="compositionally biased region" description="Low complexity" evidence="7">
    <location>
        <begin position="272"/>
        <end position="285"/>
    </location>
</feature>
<gene>
    <name evidence="9" type="ORF">X975_20744</name>
</gene>
<evidence type="ECO:0000256" key="2">
    <source>
        <dbReference type="ARBA" id="ARBA00022490"/>
    </source>
</evidence>
<evidence type="ECO:0000259" key="8">
    <source>
        <dbReference type="PROSITE" id="PS51721"/>
    </source>
</evidence>
<feature type="non-terminal residue" evidence="9">
    <location>
        <position position="456"/>
    </location>
</feature>
<protein>
    <recommendedName>
        <fullName evidence="6">Large subunit GTPase 1 homolog</fullName>
    </recommendedName>
</protein>
<dbReference type="Pfam" id="PF01926">
    <property type="entry name" value="MMR_HSR1"/>
    <property type="match status" value="1"/>
</dbReference>
<dbReference type="Proteomes" id="UP000054359">
    <property type="component" value="Unassembled WGS sequence"/>
</dbReference>
<evidence type="ECO:0000256" key="3">
    <source>
        <dbReference type="ARBA" id="ARBA00022741"/>
    </source>
</evidence>
<dbReference type="AlphaFoldDB" id="A0A087ULP9"/>
<dbReference type="PANTHER" id="PTHR45709">
    <property type="entry name" value="LARGE SUBUNIT GTPASE 1 HOMOLOG-RELATED"/>
    <property type="match status" value="1"/>
</dbReference>
<evidence type="ECO:0000313" key="10">
    <source>
        <dbReference type="Proteomes" id="UP000054359"/>
    </source>
</evidence>
<organism evidence="9 10">
    <name type="scientific">Stegodyphus mimosarum</name>
    <name type="common">African social velvet spider</name>
    <dbReference type="NCBI Taxonomy" id="407821"/>
    <lineage>
        <taxon>Eukaryota</taxon>
        <taxon>Metazoa</taxon>
        <taxon>Ecdysozoa</taxon>
        <taxon>Arthropoda</taxon>
        <taxon>Chelicerata</taxon>
        <taxon>Arachnida</taxon>
        <taxon>Araneae</taxon>
        <taxon>Araneomorphae</taxon>
        <taxon>Entelegynae</taxon>
        <taxon>Eresoidea</taxon>
        <taxon>Eresidae</taxon>
        <taxon>Stegodyphus</taxon>
    </lineage>
</organism>
<dbReference type="STRING" id="407821.A0A087ULP9"/>
<dbReference type="CDD" id="cd01857">
    <property type="entry name" value="HSR1_MMR1"/>
    <property type="match status" value="1"/>
</dbReference>
<dbReference type="InterPro" id="IPR030378">
    <property type="entry name" value="G_CP_dom"/>
</dbReference>
<feature type="compositionally biased region" description="Polar residues" evidence="7">
    <location>
        <begin position="249"/>
        <end position="271"/>
    </location>
</feature>
<dbReference type="InterPro" id="IPR027417">
    <property type="entry name" value="P-loop_NTPase"/>
</dbReference>
<comment type="subcellular location">
    <subcellularLocation>
        <location evidence="1">Cytoplasm</location>
    </subcellularLocation>
</comment>
<dbReference type="GO" id="GO:0000054">
    <property type="term" value="P:ribosomal subunit export from nucleus"/>
    <property type="evidence" value="ECO:0007669"/>
    <property type="project" value="TreeGrafter"/>
</dbReference>
<keyword evidence="3" id="KW-0547">Nucleotide-binding</keyword>
<dbReference type="SUPFAM" id="SSF52540">
    <property type="entry name" value="P-loop containing nucleoside triphosphate hydrolases"/>
    <property type="match status" value="1"/>
</dbReference>
<feature type="region of interest" description="Disordered" evidence="7">
    <location>
        <begin position="245"/>
        <end position="314"/>
    </location>
</feature>
<dbReference type="GO" id="GO:0003924">
    <property type="term" value="F:GTPase activity"/>
    <property type="evidence" value="ECO:0007669"/>
    <property type="project" value="InterPro"/>
</dbReference>
<dbReference type="GO" id="GO:0005525">
    <property type="term" value="F:GTP binding"/>
    <property type="evidence" value="ECO:0007669"/>
    <property type="project" value="UniProtKB-KW"/>
</dbReference>
<sequence>MPKKDLSLGRALIKAHKRRRNIVNKDGYRHTSDLPDGRDFARLNLRSVTEQTSVNDFLDTVALATDEYTSELGDVKIVEPDVTNRIFSEEEKALIASAQEENREILCIPRRPSWDSNTSKEELDKKERGAFLLWRRKLSFLQEKEHINLTPYEKNLEIWRQLWRVIERSDIIVQILDARNPLLFRCSDLETYVKEVDEKKINVLLLNKADFLTEHERKCWCKYFEESGIRIAFFSALQQIENASKDNSMKQTASGNSLTEKGISPISTKEGITSTSTEEAISSTSAEKDIPPTSAEEGISSISSEENTFSTSTNEGVSHTLIKESLCSTLTEEAISSTKLENNPDILCQDELISFFKSIGKSIEKSNPVLNVGFVGYPNVGKSSTINAILMSKKVSVSRTPGKTKHFQTLFVDKDLCLCDCPGLVFPNFVSTKAEMVINGILPVDELSHWEEPISL</sequence>
<dbReference type="PROSITE" id="PS51721">
    <property type="entry name" value="G_CP"/>
    <property type="match status" value="1"/>
</dbReference>
<keyword evidence="5" id="KW-0342">GTP-binding</keyword>
<dbReference type="PANTHER" id="PTHR45709:SF2">
    <property type="entry name" value="LARGE SUBUNIT GTPASE 1 HOMOLOG"/>
    <property type="match status" value="1"/>
</dbReference>
<dbReference type="Gene3D" id="3.40.50.300">
    <property type="entry name" value="P-loop containing nucleotide triphosphate hydrolases"/>
    <property type="match status" value="1"/>
</dbReference>
<dbReference type="InterPro" id="IPR006073">
    <property type="entry name" value="GTP-bd"/>
</dbReference>
<evidence type="ECO:0000256" key="6">
    <source>
        <dbReference type="ARBA" id="ARBA00040145"/>
    </source>
</evidence>
<feature type="domain" description="CP-type G" evidence="8">
    <location>
        <begin position="159"/>
        <end position="427"/>
    </location>
</feature>
<dbReference type="GO" id="GO:0005829">
    <property type="term" value="C:cytosol"/>
    <property type="evidence" value="ECO:0007669"/>
    <property type="project" value="TreeGrafter"/>
</dbReference>
<evidence type="ECO:0000313" key="9">
    <source>
        <dbReference type="EMBL" id="KFM78288.1"/>
    </source>
</evidence>
<dbReference type="EMBL" id="KK120441">
    <property type="protein sequence ID" value="KFM78288.1"/>
    <property type="molecule type" value="Genomic_DNA"/>
</dbReference>
<name>A0A087ULP9_STEMI</name>
<feature type="compositionally biased region" description="Low complexity" evidence="7">
    <location>
        <begin position="296"/>
        <end position="314"/>
    </location>
</feature>
<keyword evidence="10" id="KW-1185">Reference proteome</keyword>
<accession>A0A087ULP9</accession>
<evidence type="ECO:0000256" key="4">
    <source>
        <dbReference type="ARBA" id="ARBA00022801"/>
    </source>
</evidence>
<evidence type="ECO:0000256" key="1">
    <source>
        <dbReference type="ARBA" id="ARBA00004496"/>
    </source>
</evidence>
<proteinExistence type="predicted"/>
<reference evidence="9 10" key="1">
    <citation type="submission" date="2013-11" db="EMBL/GenBank/DDBJ databases">
        <title>Genome sequencing of Stegodyphus mimosarum.</title>
        <authorList>
            <person name="Bechsgaard J."/>
        </authorList>
    </citation>
    <scope>NUCLEOTIDE SEQUENCE [LARGE SCALE GENOMIC DNA]</scope>
</reference>
<dbReference type="OMA" id="VNKADMM"/>
<dbReference type="InterPro" id="IPR043358">
    <property type="entry name" value="GNL1-like"/>
</dbReference>
<keyword evidence="4" id="KW-0378">Hydrolase</keyword>
<dbReference type="OrthoDB" id="61815at2759"/>
<evidence type="ECO:0000256" key="7">
    <source>
        <dbReference type="SAM" id="MobiDB-lite"/>
    </source>
</evidence>
<evidence type="ECO:0000256" key="5">
    <source>
        <dbReference type="ARBA" id="ARBA00023134"/>
    </source>
</evidence>